<name>A0ABU1SSI1_9HYPH</name>
<protein>
    <submittedName>
        <fullName evidence="1">Uncharacterized protein</fullName>
    </submittedName>
</protein>
<reference evidence="1 2" key="1">
    <citation type="submission" date="2023-07" db="EMBL/GenBank/DDBJ databases">
        <title>Sorghum-associated microbial communities from plants grown in Nebraska, USA.</title>
        <authorList>
            <person name="Schachtman D."/>
        </authorList>
    </citation>
    <scope>NUCLEOTIDE SEQUENCE [LARGE SCALE GENOMIC DNA]</scope>
    <source>
        <strain evidence="1 2">3199</strain>
    </source>
</reference>
<gene>
    <name evidence="1" type="ORF">J2W52_003520</name>
</gene>
<keyword evidence="2" id="KW-1185">Reference proteome</keyword>
<dbReference type="Proteomes" id="UP001250791">
    <property type="component" value="Unassembled WGS sequence"/>
</dbReference>
<proteinExistence type="predicted"/>
<organism evidence="1 2">
    <name type="scientific">Rhizobium miluonense</name>
    <dbReference type="NCBI Taxonomy" id="411945"/>
    <lineage>
        <taxon>Bacteria</taxon>
        <taxon>Pseudomonadati</taxon>
        <taxon>Pseudomonadota</taxon>
        <taxon>Alphaproteobacteria</taxon>
        <taxon>Hyphomicrobiales</taxon>
        <taxon>Rhizobiaceae</taxon>
        <taxon>Rhizobium/Agrobacterium group</taxon>
        <taxon>Rhizobium</taxon>
    </lineage>
</organism>
<comment type="caution">
    <text evidence="1">The sequence shown here is derived from an EMBL/GenBank/DDBJ whole genome shotgun (WGS) entry which is preliminary data.</text>
</comment>
<evidence type="ECO:0000313" key="1">
    <source>
        <dbReference type="EMBL" id="MDR6901889.1"/>
    </source>
</evidence>
<sequence>MVGRIAPARLHVAKAFGGHKSDMSVFLNSFTAPPI</sequence>
<evidence type="ECO:0000313" key="2">
    <source>
        <dbReference type="Proteomes" id="UP001250791"/>
    </source>
</evidence>
<accession>A0ABU1SSI1</accession>
<dbReference type="EMBL" id="JAVDUP010000004">
    <property type="protein sequence ID" value="MDR6901889.1"/>
    <property type="molecule type" value="Genomic_DNA"/>
</dbReference>